<gene>
    <name evidence="7" type="ORF">E1301_Tti023117</name>
</gene>
<evidence type="ECO:0000256" key="6">
    <source>
        <dbReference type="SAM" id="Phobius"/>
    </source>
</evidence>
<feature type="transmembrane region" description="Helical" evidence="6">
    <location>
        <begin position="226"/>
        <end position="243"/>
    </location>
</feature>
<feature type="transmembrane region" description="Helical" evidence="6">
    <location>
        <begin position="31"/>
        <end position="51"/>
    </location>
</feature>
<dbReference type="PANTHER" id="PTHR10231">
    <property type="entry name" value="NUCLEOTIDE-SUGAR TRANSMEMBRANE TRANSPORTER"/>
    <property type="match status" value="1"/>
</dbReference>
<keyword evidence="2 7" id="KW-0762">Sugar transport</keyword>
<evidence type="ECO:0000256" key="1">
    <source>
        <dbReference type="ARBA" id="ARBA00004141"/>
    </source>
</evidence>
<accession>A0A5A9NNQ7</accession>
<evidence type="ECO:0000256" key="3">
    <source>
        <dbReference type="ARBA" id="ARBA00022692"/>
    </source>
</evidence>
<keyword evidence="4 6" id="KW-1133">Transmembrane helix</keyword>
<dbReference type="Proteomes" id="UP000324632">
    <property type="component" value="Chromosome 17"/>
</dbReference>
<feature type="transmembrane region" description="Helical" evidence="6">
    <location>
        <begin position="263"/>
        <end position="281"/>
    </location>
</feature>
<protein>
    <submittedName>
        <fullName evidence="7">Putative UDP-sugar transporter protein SLC35A4</fullName>
    </submittedName>
</protein>
<keyword evidence="3 6" id="KW-0812">Transmembrane</keyword>
<feature type="transmembrane region" description="Helical" evidence="6">
    <location>
        <begin position="63"/>
        <end position="85"/>
    </location>
</feature>
<keyword evidence="2 7" id="KW-0813">Transport</keyword>
<reference evidence="7 8" key="1">
    <citation type="journal article" date="2019" name="Mol. Ecol. Resour.">
        <title>Chromosome-level genome assembly of Triplophysa tibetana, a fish adapted to the harsh high-altitude environment of the Tibetan Plateau.</title>
        <authorList>
            <person name="Yang X."/>
            <person name="Liu H."/>
            <person name="Ma Z."/>
            <person name="Zou Y."/>
            <person name="Zou M."/>
            <person name="Mao Y."/>
            <person name="Li X."/>
            <person name="Wang H."/>
            <person name="Chen T."/>
            <person name="Wang W."/>
            <person name="Yang R."/>
        </authorList>
    </citation>
    <scope>NUCLEOTIDE SEQUENCE [LARGE SCALE GENOMIC DNA]</scope>
    <source>
        <strain evidence="7">TTIB1903HZAU</strain>
        <tissue evidence="7">Muscle</tissue>
    </source>
</reference>
<keyword evidence="5 6" id="KW-0472">Membrane</keyword>
<keyword evidence="8" id="KW-1185">Reference proteome</keyword>
<dbReference type="OrthoDB" id="419167at2759"/>
<sequence length="333" mass="36582">MFQTERIRMIVVDNVDSIEAGPPLSRRWSRWVAWTMLLVLLVLIYGSHAPLISLTKVDGHIPFSPSSCVLLIEFAKLLVSFAALVATGNLSVLKVSVSAVAVAPFAVPALLYAFNNNLVVLMQVYMDPSSFQLLSNLKIGCSALLYSFCLGKRQTKGQWLAVGLLVAAGLCHSYSSLNWKLQNEEKLSPGVHITSWGLLLVLLYCFVSGMAAVYTERVLKTQRLPLSLQNVFLYVFGVALNLASHLSGGDSGRRGFLDRFTALVWLIIAGQVTNGLLMSVVMKHGTGITRLFVISSAMLVNGVLSWWLLGIQLTPHFLFPVVLIGLAVYLYYM</sequence>
<comment type="subcellular location">
    <subcellularLocation>
        <location evidence="1">Membrane</location>
        <topology evidence="1">Multi-pass membrane protein</topology>
    </subcellularLocation>
</comment>
<dbReference type="NCBIfam" id="TIGR00803">
    <property type="entry name" value="nst"/>
    <property type="match status" value="1"/>
</dbReference>
<evidence type="ECO:0000256" key="5">
    <source>
        <dbReference type="ARBA" id="ARBA00023136"/>
    </source>
</evidence>
<dbReference type="GO" id="GO:0000139">
    <property type="term" value="C:Golgi membrane"/>
    <property type="evidence" value="ECO:0007669"/>
    <property type="project" value="UniProtKB-SubCell"/>
</dbReference>
<dbReference type="EMBL" id="SOYY01000017">
    <property type="protein sequence ID" value="KAA0709847.1"/>
    <property type="molecule type" value="Genomic_DNA"/>
</dbReference>
<feature type="transmembrane region" description="Helical" evidence="6">
    <location>
        <begin position="315"/>
        <end position="332"/>
    </location>
</feature>
<feature type="transmembrane region" description="Helical" evidence="6">
    <location>
        <begin position="133"/>
        <end position="151"/>
    </location>
</feature>
<dbReference type="GO" id="GO:0015165">
    <property type="term" value="F:pyrimidine nucleotide-sugar transmembrane transporter activity"/>
    <property type="evidence" value="ECO:0007669"/>
    <property type="project" value="InterPro"/>
</dbReference>
<dbReference type="InterPro" id="IPR007271">
    <property type="entry name" value="Nuc_sug_transpt"/>
</dbReference>
<evidence type="ECO:0000256" key="2">
    <source>
        <dbReference type="ARBA" id="ARBA00022597"/>
    </source>
</evidence>
<proteinExistence type="predicted"/>
<dbReference type="Pfam" id="PF04142">
    <property type="entry name" value="Nuc_sug_transp"/>
    <property type="match status" value="1"/>
</dbReference>
<name>A0A5A9NNQ7_9TELE</name>
<dbReference type="AlphaFoldDB" id="A0A5A9NNQ7"/>
<feature type="transmembrane region" description="Helical" evidence="6">
    <location>
        <begin position="92"/>
        <end position="113"/>
    </location>
</feature>
<feature type="transmembrane region" description="Helical" evidence="6">
    <location>
        <begin position="158"/>
        <end position="175"/>
    </location>
</feature>
<evidence type="ECO:0000256" key="4">
    <source>
        <dbReference type="ARBA" id="ARBA00022989"/>
    </source>
</evidence>
<dbReference type="PIRSF" id="PIRSF005799">
    <property type="entry name" value="UDP-gal_transpt"/>
    <property type="match status" value="1"/>
</dbReference>
<feature type="transmembrane region" description="Helical" evidence="6">
    <location>
        <begin position="195"/>
        <end position="214"/>
    </location>
</feature>
<organism evidence="7 8">
    <name type="scientific">Triplophysa tibetana</name>
    <dbReference type="NCBI Taxonomy" id="1572043"/>
    <lineage>
        <taxon>Eukaryota</taxon>
        <taxon>Metazoa</taxon>
        <taxon>Chordata</taxon>
        <taxon>Craniata</taxon>
        <taxon>Vertebrata</taxon>
        <taxon>Euteleostomi</taxon>
        <taxon>Actinopterygii</taxon>
        <taxon>Neopterygii</taxon>
        <taxon>Teleostei</taxon>
        <taxon>Ostariophysi</taxon>
        <taxon>Cypriniformes</taxon>
        <taxon>Nemacheilidae</taxon>
        <taxon>Triplophysa</taxon>
    </lineage>
</organism>
<evidence type="ECO:0000313" key="7">
    <source>
        <dbReference type="EMBL" id="KAA0709847.1"/>
    </source>
</evidence>
<comment type="caution">
    <text evidence="7">The sequence shown here is derived from an EMBL/GenBank/DDBJ whole genome shotgun (WGS) entry which is preliminary data.</text>
</comment>
<evidence type="ECO:0000313" key="8">
    <source>
        <dbReference type="Proteomes" id="UP000324632"/>
    </source>
</evidence>
<feature type="transmembrane region" description="Helical" evidence="6">
    <location>
        <begin position="288"/>
        <end position="309"/>
    </location>
</feature>